<organism evidence="1">
    <name type="scientific">viral metagenome</name>
    <dbReference type="NCBI Taxonomy" id="1070528"/>
    <lineage>
        <taxon>unclassified sequences</taxon>
        <taxon>metagenomes</taxon>
        <taxon>organismal metagenomes</taxon>
    </lineage>
</organism>
<protein>
    <submittedName>
        <fullName evidence="1">Uncharacterized protein</fullName>
    </submittedName>
</protein>
<evidence type="ECO:0000313" key="1">
    <source>
        <dbReference type="EMBL" id="QHT89538.1"/>
    </source>
</evidence>
<sequence length="361" mass="42288">MIRLNIYIVYSEELENRHTTINSAISLIKDICVQKNIEVKLNIISEPSKEHVNKYISTFNSRVNYDKFADASNIYNELIMPLNVCQISNFEKHRYIYKYILENFKTNDPNELHLIIEDDVLILKDYINNIIELIDDLNASDRPSDSASNRNSDNDWDILFTCLNVVNNPEKFINIDDLYNIIISKSCYIIRNRELCEKLYSITDTFKLNIKLTISKFIKENKYTAMSYNKITFLEGSKLGVYPSSVNPNNYLFLNNNYIALKKISEKTELTEEDIKNAENIYANSLNIPSVDVQNIMGVIYYNYKDYKKAKEYMYMSLSNLKKCKGYTIMKNNEILSNTINIYKYDQDLLAECMLSKPKYS</sequence>
<reference evidence="1" key="1">
    <citation type="journal article" date="2020" name="Nature">
        <title>Giant virus diversity and host interactions through global metagenomics.</title>
        <authorList>
            <person name="Schulz F."/>
            <person name="Roux S."/>
            <person name="Paez-Espino D."/>
            <person name="Jungbluth S."/>
            <person name="Walsh D.A."/>
            <person name="Denef V.J."/>
            <person name="McMahon K.D."/>
            <person name="Konstantinidis K.T."/>
            <person name="Eloe-Fadrosh E.A."/>
            <person name="Kyrpides N.C."/>
            <person name="Woyke T."/>
        </authorList>
    </citation>
    <scope>NUCLEOTIDE SEQUENCE</scope>
    <source>
        <strain evidence="1">GVMAG-M-3300023184-60</strain>
    </source>
</reference>
<accession>A0A6C0I928</accession>
<proteinExistence type="predicted"/>
<dbReference type="AlphaFoldDB" id="A0A6C0I928"/>
<dbReference type="SUPFAM" id="SSF81901">
    <property type="entry name" value="HCP-like"/>
    <property type="match status" value="1"/>
</dbReference>
<name>A0A6C0I928_9ZZZZ</name>
<dbReference type="EMBL" id="MN740142">
    <property type="protein sequence ID" value="QHT89538.1"/>
    <property type="molecule type" value="Genomic_DNA"/>
</dbReference>